<keyword evidence="5" id="KW-0820">tRNA-binding</keyword>
<dbReference type="Proteomes" id="UP000008909">
    <property type="component" value="Unassembled WGS sequence"/>
</dbReference>
<dbReference type="Gene3D" id="2.30.30.280">
    <property type="entry name" value="Adenine nucleotide alpha hydrolases-like domains"/>
    <property type="match status" value="1"/>
</dbReference>
<comment type="subcellular location">
    <subcellularLocation>
        <location evidence="2">Mitochondrion</location>
    </subcellularLocation>
</comment>
<keyword evidence="6" id="KW-0808">Transferase</keyword>
<reference key="2">
    <citation type="submission" date="2011-10" db="EMBL/GenBank/DDBJ databases">
        <title>The genome and transcriptome sequence of Clonorchis sinensis provide insights into the carcinogenic liver fluke.</title>
        <authorList>
            <person name="Wang X."/>
            <person name="Huang Y."/>
            <person name="Chen W."/>
            <person name="Liu H."/>
            <person name="Guo L."/>
            <person name="Chen Y."/>
            <person name="Luo F."/>
            <person name="Zhou W."/>
            <person name="Sun J."/>
            <person name="Mao Q."/>
            <person name="Liang P."/>
            <person name="Zhou C."/>
            <person name="Tian Y."/>
            <person name="Men J."/>
            <person name="Lv X."/>
            <person name="Huang L."/>
            <person name="Zhou J."/>
            <person name="Hu Y."/>
            <person name="Li R."/>
            <person name="Zhang F."/>
            <person name="Lei H."/>
            <person name="Li X."/>
            <person name="Hu X."/>
            <person name="Liang C."/>
            <person name="Xu J."/>
            <person name="Wu Z."/>
            <person name="Yu X."/>
        </authorList>
    </citation>
    <scope>NUCLEOTIDE SEQUENCE</scope>
    <source>
        <strain>Henan</strain>
    </source>
</reference>
<evidence type="ECO:0000256" key="4">
    <source>
        <dbReference type="ARBA" id="ARBA00011953"/>
    </source>
</evidence>
<evidence type="ECO:0000313" key="14">
    <source>
        <dbReference type="EMBL" id="GAA49345.1"/>
    </source>
</evidence>
<evidence type="ECO:0000313" key="15">
    <source>
        <dbReference type="Proteomes" id="UP000008909"/>
    </source>
</evidence>
<keyword evidence="7" id="KW-0819">tRNA processing</keyword>
<proteinExistence type="inferred from homology"/>
<evidence type="ECO:0000256" key="10">
    <source>
        <dbReference type="ARBA" id="ARBA00022884"/>
    </source>
</evidence>
<dbReference type="Gene3D" id="3.40.50.620">
    <property type="entry name" value="HUPs"/>
    <property type="match status" value="1"/>
</dbReference>
<name>G7Y8R0_CLOSI</name>
<dbReference type="InterPro" id="IPR023382">
    <property type="entry name" value="MnmA-like_central_sf"/>
</dbReference>
<evidence type="ECO:0000256" key="6">
    <source>
        <dbReference type="ARBA" id="ARBA00022679"/>
    </source>
</evidence>
<dbReference type="GO" id="GO:0005524">
    <property type="term" value="F:ATP binding"/>
    <property type="evidence" value="ECO:0007669"/>
    <property type="project" value="UniProtKB-KW"/>
</dbReference>
<dbReference type="SUPFAM" id="SSF52402">
    <property type="entry name" value="Adenine nucleotide alpha hydrolases-like"/>
    <property type="match status" value="1"/>
</dbReference>
<evidence type="ECO:0000256" key="2">
    <source>
        <dbReference type="ARBA" id="ARBA00004173"/>
    </source>
</evidence>
<dbReference type="GO" id="GO:0002143">
    <property type="term" value="P:tRNA wobble position uridine thiolation"/>
    <property type="evidence" value="ECO:0007669"/>
    <property type="project" value="TreeGrafter"/>
</dbReference>
<dbReference type="NCBIfam" id="TIGR00420">
    <property type="entry name" value="trmU"/>
    <property type="match status" value="1"/>
</dbReference>
<evidence type="ECO:0000256" key="11">
    <source>
        <dbReference type="ARBA" id="ARBA00023157"/>
    </source>
</evidence>
<evidence type="ECO:0000256" key="1">
    <source>
        <dbReference type="ARBA" id="ARBA00003986"/>
    </source>
</evidence>
<keyword evidence="10" id="KW-0694">RNA-binding</keyword>
<dbReference type="GO" id="GO:0061708">
    <property type="term" value="F:tRNA-5-taurinomethyluridine 2-sulfurtransferase"/>
    <property type="evidence" value="ECO:0007669"/>
    <property type="project" value="UniProtKB-EC"/>
</dbReference>
<comment type="catalytic activity">
    <reaction evidence="12">
        <text>5-taurinomethyluridine(34) in tRNA + S-sulfanyl-L-cysteinyl-[protein] + AH2 + ATP = 5-taurinomethyl-2-thiouridine(34) in tRNA + L-cysteinyl-[protein] + A + AMP + diphosphate + H(+)</text>
        <dbReference type="Rhea" id="RHEA:47040"/>
        <dbReference type="Rhea" id="RHEA-COMP:10131"/>
        <dbReference type="Rhea" id="RHEA-COMP:11726"/>
        <dbReference type="Rhea" id="RHEA-COMP:11732"/>
        <dbReference type="Rhea" id="RHEA-COMP:11733"/>
        <dbReference type="ChEBI" id="CHEBI:13193"/>
        <dbReference type="ChEBI" id="CHEBI:15378"/>
        <dbReference type="ChEBI" id="CHEBI:17499"/>
        <dbReference type="ChEBI" id="CHEBI:29950"/>
        <dbReference type="ChEBI" id="CHEBI:30616"/>
        <dbReference type="ChEBI" id="CHEBI:33019"/>
        <dbReference type="ChEBI" id="CHEBI:61963"/>
        <dbReference type="ChEBI" id="CHEBI:87171"/>
        <dbReference type="ChEBI" id="CHEBI:87172"/>
        <dbReference type="ChEBI" id="CHEBI:456215"/>
        <dbReference type="EC" id="2.8.1.14"/>
    </reaction>
</comment>
<sequence>MAILHSHESGKAGLEQLLDGVVIDRKVSDKDVLFQGRNRRIGLFADCTNRDIGQTQTNTHLLPSEWSFANISYRSFGLLRVSENIKSSSATAHKLRMSRIIRSVACAISGGVDSAVSAYLLKRNGFQVTGVFMTNWDPLDEGVQCSVSADRNDAKLVCERLDIPFLELNFVREYWIYVFQPLLRSYERGCTPNPDVLCNRFVKFNFLVKKLLPVEGKSGSALVDDQQTPPLRVDAIATGHYCQNSFRTRPDGESCLLRSVDGVKDQTFWLSTISHKHLRHFMFPVGGLIKPVVKQIATDIGLSSIAKRRESMGMCFIGKRRFSEFIDSYIAPKPGLFKDFETGLVLDEHQGIHHFTLGQRASITRATGPFYVSRMDFHTQDIYVVRDPYHSSLFMRRCWTGPAVWINSTPPELPSDQLEFQWQNKWRAIRCKIQPHSHLRQAAAEVHPLGATLPTEYVGSHLIDVIDADCEDSRPVGPYLSIELGEPMRCVAAAGSRHPYNLRSARSLRATGLRTFLQIGGASAIRIPGRMAHIVRWTTCDQAEGHGRDCEEFRCCWRLIDVGVVLAVSFFPDSLEGLERGVQDFPASRLAYRYWPCGTDRWLVKNSIRGRHCDSVPFLLGTLVPAATVSITGKRECGTYNEALEAKVPYLYMMPLPNSVNPTGKPEIKYPQRLSESDDIRSYNAQKRDDHAVL</sequence>
<dbReference type="Pfam" id="PF20259">
    <property type="entry name" value="tRNA_Me_trans_M"/>
    <property type="match status" value="1"/>
</dbReference>
<dbReference type="PANTHER" id="PTHR11933">
    <property type="entry name" value="TRNA 5-METHYLAMINOMETHYL-2-THIOURIDYLATE -METHYLTRANSFERASE"/>
    <property type="match status" value="1"/>
</dbReference>
<keyword evidence="11" id="KW-1015">Disulfide bond</keyword>
<keyword evidence="8" id="KW-0547">Nucleotide-binding</keyword>
<dbReference type="Pfam" id="PF03054">
    <property type="entry name" value="tRNA_Me_trans"/>
    <property type="match status" value="1"/>
</dbReference>
<dbReference type="GO" id="GO:0000049">
    <property type="term" value="F:tRNA binding"/>
    <property type="evidence" value="ECO:0007669"/>
    <property type="project" value="UniProtKB-KW"/>
</dbReference>
<evidence type="ECO:0000256" key="8">
    <source>
        <dbReference type="ARBA" id="ARBA00022741"/>
    </source>
</evidence>
<dbReference type="FunFam" id="3.40.50.620:FF:000104">
    <property type="entry name" value="Mitochondrial tRNA-specific 2-thiouridylase 1"/>
    <property type="match status" value="1"/>
</dbReference>
<evidence type="ECO:0000256" key="12">
    <source>
        <dbReference type="ARBA" id="ARBA00049564"/>
    </source>
</evidence>
<comment type="function">
    <text evidence="1">Catalyzes the 2-thiolation of uridine at the wobble position (U34) of mitochondrial tRNA(Lys), tRNA(Glu) and tRNA(Gln). Required for the formation of 5-taurinomethyl-2-thiouridine (tm5s2U) of mitochondrial tRNA(Lys), tRNA(Glu), and tRNA(Gln) at the wobble position. ATP is required to activate the C2 atom of the wobble base.</text>
</comment>
<evidence type="ECO:0000259" key="13">
    <source>
        <dbReference type="Pfam" id="PF20259"/>
    </source>
</evidence>
<evidence type="ECO:0000256" key="9">
    <source>
        <dbReference type="ARBA" id="ARBA00022840"/>
    </source>
</evidence>
<reference evidence="14" key="1">
    <citation type="journal article" date="2011" name="Genome Biol.">
        <title>The draft genome of the carcinogenic human liver fluke Clonorchis sinensis.</title>
        <authorList>
            <person name="Wang X."/>
            <person name="Chen W."/>
            <person name="Huang Y."/>
            <person name="Sun J."/>
            <person name="Men J."/>
            <person name="Liu H."/>
            <person name="Luo F."/>
            <person name="Guo L."/>
            <person name="Lv X."/>
            <person name="Deng C."/>
            <person name="Zhou C."/>
            <person name="Fan Y."/>
            <person name="Li X."/>
            <person name="Huang L."/>
            <person name="Hu Y."/>
            <person name="Liang C."/>
            <person name="Hu X."/>
            <person name="Xu J."/>
            <person name="Yu X."/>
        </authorList>
    </citation>
    <scope>NUCLEOTIDE SEQUENCE [LARGE SCALE GENOMIC DNA]</scope>
    <source>
        <strain evidence="14">Henan</strain>
    </source>
</reference>
<accession>G7Y8R0</accession>
<dbReference type="InterPro" id="IPR014729">
    <property type="entry name" value="Rossmann-like_a/b/a_fold"/>
</dbReference>
<dbReference type="EMBL" id="DF142952">
    <property type="protein sequence ID" value="GAA49345.1"/>
    <property type="molecule type" value="Genomic_DNA"/>
</dbReference>
<keyword evidence="15" id="KW-1185">Reference proteome</keyword>
<dbReference type="AlphaFoldDB" id="G7Y8R0"/>
<dbReference type="GO" id="GO:0005739">
    <property type="term" value="C:mitochondrion"/>
    <property type="evidence" value="ECO:0007669"/>
    <property type="project" value="UniProtKB-SubCell"/>
</dbReference>
<organism evidence="14 15">
    <name type="scientific">Clonorchis sinensis</name>
    <name type="common">Chinese liver fluke</name>
    <dbReference type="NCBI Taxonomy" id="79923"/>
    <lineage>
        <taxon>Eukaryota</taxon>
        <taxon>Metazoa</taxon>
        <taxon>Spiralia</taxon>
        <taxon>Lophotrochozoa</taxon>
        <taxon>Platyhelminthes</taxon>
        <taxon>Trematoda</taxon>
        <taxon>Digenea</taxon>
        <taxon>Opisthorchiida</taxon>
        <taxon>Opisthorchiata</taxon>
        <taxon>Opisthorchiidae</taxon>
        <taxon>Clonorchis</taxon>
    </lineage>
</organism>
<gene>
    <name evidence="14" type="ORF">CLF_102907</name>
</gene>
<dbReference type="CDD" id="cd01998">
    <property type="entry name" value="MnmA_TRMU-like"/>
    <property type="match status" value="1"/>
</dbReference>
<dbReference type="InterPro" id="IPR004506">
    <property type="entry name" value="MnmA-like"/>
</dbReference>
<evidence type="ECO:0000256" key="7">
    <source>
        <dbReference type="ARBA" id="ARBA00022694"/>
    </source>
</evidence>
<dbReference type="EC" id="2.8.1.14" evidence="4"/>
<dbReference type="PANTHER" id="PTHR11933:SF5">
    <property type="entry name" value="MITOCHONDRIAL TRNA-SPECIFIC 2-THIOURIDYLASE 1"/>
    <property type="match status" value="1"/>
</dbReference>
<feature type="domain" description="tRNA-specific 2-thiouridylase MnmA-like central" evidence="13">
    <location>
        <begin position="324"/>
        <end position="386"/>
    </location>
</feature>
<comment type="similarity">
    <text evidence="3">Belongs to the MnmA/TRMU family.</text>
</comment>
<evidence type="ECO:0000256" key="3">
    <source>
        <dbReference type="ARBA" id="ARBA00006191"/>
    </source>
</evidence>
<protein>
    <recommendedName>
        <fullName evidence="4">tRNA-5-taurinomethyluridine 2-sulfurtransferase</fullName>
        <ecNumber evidence="4">2.8.1.14</ecNumber>
    </recommendedName>
</protein>
<dbReference type="InterPro" id="IPR046884">
    <property type="entry name" value="MnmA-like_central"/>
</dbReference>
<keyword evidence="9" id="KW-0067">ATP-binding</keyword>
<evidence type="ECO:0000256" key="5">
    <source>
        <dbReference type="ARBA" id="ARBA00022555"/>
    </source>
</evidence>